<evidence type="ECO:0000256" key="3">
    <source>
        <dbReference type="ARBA" id="ARBA00022448"/>
    </source>
</evidence>
<feature type="transmembrane region" description="Helical" evidence="8">
    <location>
        <begin position="249"/>
        <end position="269"/>
    </location>
</feature>
<dbReference type="Proteomes" id="UP000054078">
    <property type="component" value="Unassembled WGS sequence"/>
</dbReference>
<reference evidence="9 10" key="1">
    <citation type="submission" date="2015-12" db="EMBL/GenBank/DDBJ databases">
        <title>Draft Genome Sequence of Olsenella scatoligenes SK9K4T; a Producer of 3-Methylindole- (skatole) and 4-Methylphenol- (p-cresol) Isolated from Pig Feces.</title>
        <authorList>
            <person name="Li X."/>
            <person name="Borg B."/>
            <person name="Canibe N."/>
        </authorList>
    </citation>
    <scope>NUCLEOTIDE SEQUENCE [LARGE SCALE GENOMIC DNA]</scope>
    <source>
        <strain evidence="9 10">SK9K4</strain>
    </source>
</reference>
<sequence>MSMSATLALQIVVMFMLVGVGFAMFRTGKITMEGNRTIGNILVYLSLPCVIVKGLMVERTAENVLALGLSALMGFAALLVSALVARLVLRDDAIGNFAATFSNPSFFGIPLVVSILGQGPVFYMTAYIAFMNLGQWTYGVSLLTGERGRVSLRSLVRSPFMVATLIGLVLFATQLQLPGVVTSCLDYVSALNTPLAMFAIGVYLAQSHPADMIHRVGLYKVALARLLLTPLATLALLSLLPAAMLDMKLAILIAQACPVGLNVAVYAQLHDSDYVYAVETVVVSVLLSVVSIPLVVGLAQLVW</sequence>
<feature type="transmembrane region" description="Helical" evidence="8">
    <location>
        <begin position="217"/>
        <end position="243"/>
    </location>
</feature>
<evidence type="ECO:0000256" key="2">
    <source>
        <dbReference type="ARBA" id="ARBA00010145"/>
    </source>
</evidence>
<keyword evidence="10" id="KW-1185">Reference proteome</keyword>
<dbReference type="Gene3D" id="1.20.1530.20">
    <property type="match status" value="1"/>
</dbReference>
<dbReference type="OrthoDB" id="9798064at2"/>
<evidence type="ECO:0000256" key="8">
    <source>
        <dbReference type="SAM" id="Phobius"/>
    </source>
</evidence>
<dbReference type="GO" id="GO:0055085">
    <property type="term" value="P:transmembrane transport"/>
    <property type="evidence" value="ECO:0007669"/>
    <property type="project" value="InterPro"/>
</dbReference>
<dbReference type="GO" id="GO:0005886">
    <property type="term" value="C:plasma membrane"/>
    <property type="evidence" value="ECO:0007669"/>
    <property type="project" value="UniProtKB-SubCell"/>
</dbReference>
<evidence type="ECO:0000256" key="5">
    <source>
        <dbReference type="ARBA" id="ARBA00022692"/>
    </source>
</evidence>
<keyword evidence="3" id="KW-0813">Transport</keyword>
<dbReference type="Pfam" id="PF03547">
    <property type="entry name" value="Mem_trans"/>
    <property type="match status" value="2"/>
</dbReference>
<feature type="transmembrane region" description="Helical" evidence="8">
    <location>
        <begin position="97"/>
        <end position="116"/>
    </location>
</feature>
<accession>A0A117J563</accession>
<feature type="transmembrane region" description="Helical" evidence="8">
    <location>
        <begin position="6"/>
        <end position="25"/>
    </location>
</feature>
<evidence type="ECO:0000256" key="1">
    <source>
        <dbReference type="ARBA" id="ARBA00004651"/>
    </source>
</evidence>
<dbReference type="InterPro" id="IPR038770">
    <property type="entry name" value="Na+/solute_symporter_sf"/>
</dbReference>
<evidence type="ECO:0000313" key="9">
    <source>
        <dbReference type="EMBL" id="KUH59264.1"/>
    </source>
</evidence>
<name>A0A117J563_TRASO</name>
<dbReference type="PANTHER" id="PTHR36838:SF1">
    <property type="entry name" value="SLR1864 PROTEIN"/>
    <property type="match status" value="1"/>
</dbReference>
<keyword evidence="7 8" id="KW-0472">Membrane</keyword>
<evidence type="ECO:0000256" key="7">
    <source>
        <dbReference type="ARBA" id="ARBA00023136"/>
    </source>
</evidence>
<comment type="caution">
    <text evidence="9">The sequence shown here is derived from an EMBL/GenBank/DDBJ whole genome shotgun (WGS) entry which is preliminary data.</text>
</comment>
<comment type="subcellular location">
    <subcellularLocation>
        <location evidence="1">Cell membrane</location>
        <topology evidence="1">Multi-pass membrane protein</topology>
    </subcellularLocation>
</comment>
<evidence type="ECO:0000256" key="4">
    <source>
        <dbReference type="ARBA" id="ARBA00022475"/>
    </source>
</evidence>
<gene>
    <name evidence="9" type="ORF">AUL39_02745</name>
</gene>
<dbReference type="STRING" id="1299998.AUL39_02745"/>
<protein>
    <recommendedName>
        <fullName evidence="11">AEC family transporter</fullName>
    </recommendedName>
</protein>
<dbReference type="RefSeq" id="WP_059053376.1">
    <property type="nucleotide sequence ID" value="NZ_LOJF01000001.1"/>
</dbReference>
<proteinExistence type="inferred from homology"/>
<keyword evidence="4" id="KW-1003">Cell membrane</keyword>
<feature type="transmembrane region" description="Helical" evidence="8">
    <location>
        <begin position="187"/>
        <end position="205"/>
    </location>
</feature>
<dbReference type="PANTHER" id="PTHR36838">
    <property type="entry name" value="AUXIN EFFLUX CARRIER FAMILY PROTEIN"/>
    <property type="match status" value="1"/>
</dbReference>
<feature type="transmembrane region" description="Helical" evidence="8">
    <location>
        <begin position="155"/>
        <end position="175"/>
    </location>
</feature>
<keyword evidence="5 8" id="KW-0812">Transmembrane</keyword>
<dbReference type="InterPro" id="IPR004776">
    <property type="entry name" value="Mem_transp_PIN-like"/>
</dbReference>
<feature type="transmembrane region" description="Helical" evidence="8">
    <location>
        <begin position="281"/>
        <end position="302"/>
    </location>
</feature>
<evidence type="ECO:0000313" key="10">
    <source>
        <dbReference type="Proteomes" id="UP000054078"/>
    </source>
</evidence>
<feature type="transmembrane region" description="Helical" evidence="8">
    <location>
        <begin position="37"/>
        <end position="57"/>
    </location>
</feature>
<dbReference type="AlphaFoldDB" id="A0A117J563"/>
<dbReference type="EMBL" id="LOJF01000001">
    <property type="protein sequence ID" value="KUH59264.1"/>
    <property type="molecule type" value="Genomic_DNA"/>
</dbReference>
<keyword evidence="6 8" id="KW-1133">Transmembrane helix</keyword>
<feature type="transmembrane region" description="Helical" evidence="8">
    <location>
        <begin position="63"/>
        <end position="85"/>
    </location>
</feature>
<organism evidence="9 10">
    <name type="scientific">Tractidigestivibacter scatoligenes</name>
    <name type="common">Olsenella scatoligenes</name>
    <dbReference type="NCBI Taxonomy" id="1299998"/>
    <lineage>
        <taxon>Bacteria</taxon>
        <taxon>Bacillati</taxon>
        <taxon>Actinomycetota</taxon>
        <taxon>Coriobacteriia</taxon>
        <taxon>Coriobacteriales</taxon>
        <taxon>Atopobiaceae</taxon>
        <taxon>Tractidigestivibacter</taxon>
    </lineage>
</organism>
<evidence type="ECO:0008006" key="11">
    <source>
        <dbReference type="Google" id="ProtNLM"/>
    </source>
</evidence>
<comment type="similarity">
    <text evidence="2">Belongs to the auxin efflux carrier (TC 2.A.69) family.</text>
</comment>
<feature type="transmembrane region" description="Helical" evidence="8">
    <location>
        <begin position="122"/>
        <end position="143"/>
    </location>
</feature>
<evidence type="ECO:0000256" key="6">
    <source>
        <dbReference type="ARBA" id="ARBA00022989"/>
    </source>
</evidence>